<dbReference type="InterPro" id="IPR036890">
    <property type="entry name" value="HATPase_C_sf"/>
</dbReference>
<dbReference type="Gene3D" id="3.30.450.20">
    <property type="entry name" value="PAS domain"/>
    <property type="match status" value="2"/>
</dbReference>
<dbReference type="SUPFAM" id="SSF55874">
    <property type="entry name" value="ATPase domain of HSP90 chaperone/DNA topoisomerase II/histidine kinase"/>
    <property type="match status" value="1"/>
</dbReference>
<feature type="region of interest" description="Disordered" evidence="8">
    <location>
        <begin position="41"/>
        <end position="68"/>
    </location>
</feature>
<feature type="modified residue" description="4-aspartylphosphate" evidence="6">
    <location>
        <position position="1000"/>
    </location>
</feature>
<dbReference type="Pfam" id="PF00072">
    <property type="entry name" value="Response_reg"/>
    <property type="match status" value="1"/>
</dbReference>
<evidence type="ECO:0000313" key="13">
    <source>
        <dbReference type="Proteomes" id="UP000215127"/>
    </source>
</evidence>
<dbReference type="CDD" id="cd17546">
    <property type="entry name" value="REC_hyHK_CKI1_RcsC-like"/>
    <property type="match status" value="1"/>
</dbReference>
<dbReference type="PROSITE" id="PS50109">
    <property type="entry name" value="HIS_KIN"/>
    <property type="match status" value="1"/>
</dbReference>
<dbReference type="SUPFAM" id="SSF55785">
    <property type="entry name" value="PYP-like sensor domain (PAS domain)"/>
    <property type="match status" value="1"/>
</dbReference>
<dbReference type="GO" id="GO:0009927">
    <property type="term" value="F:histidine phosphotransfer kinase activity"/>
    <property type="evidence" value="ECO:0007669"/>
    <property type="project" value="TreeGrafter"/>
</dbReference>
<dbReference type="Gene3D" id="3.40.50.2300">
    <property type="match status" value="1"/>
</dbReference>
<dbReference type="Gene3D" id="3.30.565.10">
    <property type="entry name" value="Histidine kinase-like ATPase, C-terminal domain"/>
    <property type="match status" value="1"/>
</dbReference>
<evidence type="ECO:0000256" key="6">
    <source>
        <dbReference type="PROSITE-ProRule" id="PRU00169"/>
    </source>
</evidence>
<dbReference type="Proteomes" id="UP000215127">
    <property type="component" value="Chromosome 11"/>
</dbReference>
<name>A0A1X7S6T0_ZYMT9</name>
<dbReference type="InterPro" id="IPR036097">
    <property type="entry name" value="HisK_dim/P_sf"/>
</dbReference>
<dbReference type="Pfam" id="PF00512">
    <property type="entry name" value="HisKA"/>
    <property type="match status" value="1"/>
</dbReference>
<dbReference type="CDD" id="cd00082">
    <property type="entry name" value="HisKA"/>
    <property type="match status" value="1"/>
</dbReference>
<dbReference type="AlphaFoldDB" id="A0A1X7S6T0"/>
<dbReference type="GO" id="GO:0005886">
    <property type="term" value="C:plasma membrane"/>
    <property type="evidence" value="ECO:0007669"/>
    <property type="project" value="TreeGrafter"/>
</dbReference>
<evidence type="ECO:0000256" key="3">
    <source>
        <dbReference type="ARBA" id="ARBA00022553"/>
    </source>
</evidence>
<dbReference type="InterPro" id="IPR001789">
    <property type="entry name" value="Sig_transdc_resp-reg_receiver"/>
</dbReference>
<comment type="catalytic activity">
    <reaction evidence="1">
        <text>ATP + protein L-histidine = ADP + protein N-phospho-L-histidine.</text>
        <dbReference type="EC" id="2.7.13.3"/>
    </reaction>
</comment>
<evidence type="ECO:0000313" key="12">
    <source>
        <dbReference type="EMBL" id="SMQ55406.1"/>
    </source>
</evidence>
<dbReference type="NCBIfam" id="TIGR00229">
    <property type="entry name" value="sensory_box"/>
    <property type="match status" value="1"/>
</dbReference>
<dbReference type="STRING" id="1276538.A0A1X7S6T0"/>
<dbReference type="PROSITE" id="PS50110">
    <property type="entry name" value="RESPONSE_REGULATORY"/>
    <property type="match status" value="1"/>
</dbReference>
<keyword evidence="7" id="KW-0175">Coiled coil</keyword>
<evidence type="ECO:0000259" key="11">
    <source>
        <dbReference type="PROSITE" id="PS50112"/>
    </source>
</evidence>
<evidence type="ECO:0000256" key="4">
    <source>
        <dbReference type="ARBA" id="ARBA00022679"/>
    </source>
</evidence>
<dbReference type="SMART" id="SM00387">
    <property type="entry name" value="HATPase_c"/>
    <property type="match status" value="1"/>
</dbReference>
<dbReference type="PRINTS" id="PR00344">
    <property type="entry name" value="BCTRLSENSOR"/>
</dbReference>
<dbReference type="Pfam" id="PF02518">
    <property type="entry name" value="HATPase_c"/>
    <property type="match status" value="1"/>
</dbReference>
<dbReference type="EC" id="2.7.13.3" evidence="2"/>
<dbReference type="InterPro" id="IPR003594">
    <property type="entry name" value="HATPase_dom"/>
</dbReference>
<feature type="coiled-coil region" evidence="7">
    <location>
        <begin position="413"/>
        <end position="447"/>
    </location>
</feature>
<gene>
    <name evidence="12" type="ORF">ZT3D7_G10561</name>
</gene>
<dbReference type="SMART" id="SM00388">
    <property type="entry name" value="HisKA"/>
    <property type="match status" value="1"/>
</dbReference>
<keyword evidence="4" id="KW-0808">Transferase</keyword>
<reference evidence="12 13" key="1">
    <citation type="submission" date="2016-06" db="EMBL/GenBank/DDBJ databases">
        <authorList>
            <person name="Kjaerup R.B."/>
            <person name="Dalgaard T.S."/>
            <person name="Juul-Madsen H.R."/>
        </authorList>
    </citation>
    <scope>NUCLEOTIDE SEQUENCE [LARGE SCALE GENOMIC DNA]</scope>
</reference>
<evidence type="ECO:0000256" key="8">
    <source>
        <dbReference type="SAM" id="MobiDB-lite"/>
    </source>
</evidence>
<dbReference type="InterPro" id="IPR004358">
    <property type="entry name" value="Sig_transdc_His_kin-like_C"/>
</dbReference>
<accession>A0A1X7S6T0</accession>
<evidence type="ECO:0000259" key="9">
    <source>
        <dbReference type="PROSITE" id="PS50109"/>
    </source>
</evidence>
<organism evidence="12 13">
    <name type="scientific">Zymoseptoria tritici (strain ST99CH_3D7)</name>
    <dbReference type="NCBI Taxonomy" id="1276538"/>
    <lineage>
        <taxon>Eukaryota</taxon>
        <taxon>Fungi</taxon>
        <taxon>Dikarya</taxon>
        <taxon>Ascomycota</taxon>
        <taxon>Pezizomycotina</taxon>
        <taxon>Dothideomycetes</taxon>
        <taxon>Dothideomycetidae</taxon>
        <taxon>Mycosphaerellales</taxon>
        <taxon>Mycosphaerellaceae</taxon>
        <taxon>Zymoseptoria</taxon>
    </lineage>
</organism>
<dbReference type="GO" id="GO:0000155">
    <property type="term" value="F:phosphorelay sensor kinase activity"/>
    <property type="evidence" value="ECO:0007669"/>
    <property type="project" value="InterPro"/>
</dbReference>
<keyword evidence="13" id="KW-1185">Reference proteome</keyword>
<feature type="domain" description="PAS" evidence="11">
    <location>
        <begin position="451"/>
        <end position="521"/>
    </location>
</feature>
<dbReference type="SMART" id="SM00448">
    <property type="entry name" value="REC"/>
    <property type="match status" value="1"/>
</dbReference>
<dbReference type="EMBL" id="LT853702">
    <property type="protein sequence ID" value="SMQ55406.1"/>
    <property type="molecule type" value="Genomic_DNA"/>
</dbReference>
<feature type="region of interest" description="Disordered" evidence="8">
    <location>
        <begin position="913"/>
        <end position="934"/>
    </location>
</feature>
<dbReference type="InterPro" id="IPR003661">
    <property type="entry name" value="HisK_dim/P_dom"/>
</dbReference>
<evidence type="ECO:0000256" key="2">
    <source>
        <dbReference type="ARBA" id="ARBA00012438"/>
    </source>
</evidence>
<dbReference type="InterPro" id="IPR011006">
    <property type="entry name" value="CheY-like_superfamily"/>
</dbReference>
<proteinExistence type="predicted"/>
<dbReference type="PANTHER" id="PTHR43047:SF72">
    <property type="entry name" value="OSMOSENSING HISTIDINE PROTEIN KINASE SLN1"/>
    <property type="match status" value="1"/>
</dbReference>
<dbReference type="PROSITE" id="PS50112">
    <property type="entry name" value="PAS"/>
    <property type="match status" value="1"/>
</dbReference>
<protein>
    <recommendedName>
        <fullName evidence="2">histidine kinase</fullName>
        <ecNumber evidence="2">2.7.13.3</ecNumber>
    </recommendedName>
</protein>
<dbReference type="PANTHER" id="PTHR43047">
    <property type="entry name" value="TWO-COMPONENT HISTIDINE PROTEIN KINASE"/>
    <property type="match status" value="1"/>
</dbReference>
<feature type="domain" description="Histidine kinase" evidence="9">
    <location>
        <begin position="604"/>
        <end position="880"/>
    </location>
</feature>
<dbReference type="SMART" id="SM00091">
    <property type="entry name" value="PAS"/>
    <property type="match status" value="1"/>
</dbReference>
<evidence type="ECO:0000256" key="7">
    <source>
        <dbReference type="SAM" id="Coils"/>
    </source>
</evidence>
<keyword evidence="3 6" id="KW-0597">Phosphoprotein</keyword>
<dbReference type="SUPFAM" id="SSF47384">
    <property type="entry name" value="Homodimeric domain of signal transducing histidine kinase"/>
    <property type="match status" value="1"/>
</dbReference>
<feature type="domain" description="Response regulatory" evidence="10">
    <location>
        <begin position="941"/>
        <end position="1071"/>
    </location>
</feature>
<dbReference type="InterPro" id="IPR035965">
    <property type="entry name" value="PAS-like_dom_sf"/>
</dbReference>
<sequence>MLLAAPRVPSLDELIDDLKHRDPDWLLETLRQRWHSLGPTLTSGPSLRKRTKRSRSPGHEVDDLGPHDLTRLELPPGKIVPDHVAWIRGFDWSQTGLGAMSSWNDRLRRSVNFLMGDPRASVIMWGPQRTMIYNEHYKCILEKKHPWAMGRSLGEVWPEVPVLADAIARADETGCSSQTDRELHFVERLGYLEEVYGSWTLVAVLCGEQSMFYATIIETTEQVVYERQKDSLLRVEKETADARSEAEYWSGIARGLESNNQDAPWAVVYSSKPARSSSGACTVASHDIDFASREWKLEARLGILDAATSLTIDAEWSAAHFTPSFEAGMTSGEVQLLRLSDGTFAPHLHSVSTSRAYGDCCDSAVLIPVGRLNTGYFSGFLIMGINSRRAYAEPYQAWIKLLLQQLSSSLSSLNVIEEENRRIQRAAEQAALDRTQLTAKLALTEREARNNELRFRTIADHVPVAMYEISVEGDILYANDSYFELLGLNRNNLHPFCWVDTIHESSMETYEAQFEKLTAGESVQYEAMMKKPFLANDVLHGKWIEGETWILMAGYAVRNADGSIKSIQGALIDISRQKWMERSQERRMQELVELKRQQERFMDMVGHEIRNPLSAITLCAESILDSLQSALETSNSVITIDRESIESHIENAEVITTCIQHQRRIIDDVLTLSKLDSGLLVIAPCEVQPSHLIEQSLRMFTGEFQESGINLQYNIDQSYYDLDINWVLLDPSRLLQINLNLVTNAINFTRNEPTRNITVTLAASRTKPSHSPNGTTYLDAAMPDKSTPLASPALKSAELTDSVYLMIAIHDSGIGIPAQELNNIFLRFQQSSPKTYVRYGGSGLGLFISRELARLQGGKIGVASEHGKGSVFEFYVRTKRCAKPEGGKMSFGGPGDAGDGRRTSLRRMVSNYEAKGGRRAGSPKREGGGNGVGQSERKKFHVLLVEDNLLNQKVMAKQLTKAGHVVALANQGREAVEYVQRTKFASADGVGEELDVVLMDIEMPIMDGLEATRLIRSMESSGALHGTVPVIAVTANARGEQQMTAREAGVNAIVTKPFQMAELMHEIHRVAARCRSSNA</sequence>
<dbReference type="InterPro" id="IPR000014">
    <property type="entry name" value="PAS"/>
</dbReference>
<feature type="compositionally biased region" description="Basic residues" evidence="8">
    <location>
        <begin position="47"/>
        <end position="56"/>
    </location>
</feature>
<evidence type="ECO:0000259" key="10">
    <source>
        <dbReference type="PROSITE" id="PS50110"/>
    </source>
</evidence>
<dbReference type="CDD" id="cd00130">
    <property type="entry name" value="PAS"/>
    <property type="match status" value="1"/>
</dbReference>
<dbReference type="SUPFAM" id="SSF52172">
    <property type="entry name" value="CheY-like"/>
    <property type="match status" value="1"/>
</dbReference>
<evidence type="ECO:0000256" key="1">
    <source>
        <dbReference type="ARBA" id="ARBA00000085"/>
    </source>
</evidence>
<feature type="compositionally biased region" description="Basic and acidic residues" evidence="8">
    <location>
        <begin position="57"/>
        <end position="68"/>
    </location>
</feature>
<evidence type="ECO:0000256" key="5">
    <source>
        <dbReference type="ARBA" id="ARBA00022777"/>
    </source>
</evidence>
<dbReference type="Pfam" id="PF13188">
    <property type="entry name" value="PAS_8"/>
    <property type="match status" value="1"/>
</dbReference>
<keyword evidence="5" id="KW-0418">Kinase</keyword>
<dbReference type="Gene3D" id="1.10.287.130">
    <property type="match status" value="1"/>
</dbReference>
<dbReference type="InterPro" id="IPR005467">
    <property type="entry name" value="His_kinase_dom"/>
</dbReference>